<dbReference type="Gene3D" id="3.30.160.60">
    <property type="entry name" value="Classic Zinc Finger"/>
    <property type="match status" value="1"/>
</dbReference>
<keyword evidence="10" id="KW-0472">Membrane</keyword>
<accession>A0ABR2UXN6</accession>
<evidence type="ECO:0000256" key="9">
    <source>
        <dbReference type="SAM" id="MobiDB-lite"/>
    </source>
</evidence>
<feature type="compositionally biased region" description="Basic and acidic residues" evidence="9">
    <location>
        <begin position="476"/>
        <end position="485"/>
    </location>
</feature>
<evidence type="ECO:0000256" key="7">
    <source>
        <dbReference type="ARBA" id="ARBA00023242"/>
    </source>
</evidence>
<keyword evidence="13" id="KW-1185">Reference proteome</keyword>
<feature type="region of interest" description="Disordered" evidence="9">
    <location>
        <begin position="95"/>
        <end position="123"/>
    </location>
</feature>
<feature type="compositionally biased region" description="Basic and acidic residues" evidence="9">
    <location>
        <begin position="98"/>
        <end position="110"/>
    </location>
</feature>
<keyword evidence="10" id="KW-0812">Transmembrane</keyword>
<feature type="compositionally biased region" description="Polar residues" evidence="9">
    <location>
        <begin position="172"/>
        <end position="184"/>
    </location>
</feature>
<keyword evidence="4 8" id="KW-0863">Zinc-finger</keyword>
<feature type="region of interest" description="Disordered" evidence="9">
    <location>
        <begin position="456"/>
        <end position="586"/>
    </location>
</feature>
<feature type="domain" description="C2H2-type" evidence="11">
    <location>
        <begin position="588"/>
        <end position="615"/>
    </location>
</feature>
<evidence type="ECO:0000256" key="6">
    <source>
        <dbReference type="ARBA" id="ARBA00023125"/>
    </source>
</evidence>
<evidence type="ECO:0000256" key="8">
    <source>
        <dbReference type="PROSITE-ProRule" id="PRU00042"/>
    </source>
</evidence>
<evidence type="ECO:0000256" key="3">
    <source>
        <dbReference type="ARBA" id="ARBA00022737"/>
    </source>
</evidence>
<feature type="region of interest" description="Disordered" evidence="9">
    <location>
        <begin position="299"/>
        <end position="426"/>
    </location>
</feature>
<organism evidence="12 13">
    <name type="scientific">Seiridium unicorne</name>
    <dbReference type="NCBI Taxonomy" id="138068"/>
    <lineage>
        <taxon>Eukaryota</taxon>
        <taxon>Fungi</taxon>
        <taxon>Dikarya</taxon>
        <taxon>Ascomycota</taxon>
        <taxon>Pezizomycotina</taxon>
        <taxon>Sordariomycetes</taxon>
        <taxon>Xylariomycetidae</taxon>
        <taxon>Amphisphaeriales</taxon>
        <taxon>Sporocadaceae</taxon>
        <taxon>Seiridium</taxon>
    </lineage>
</organism>
<feature type="compositionally biased region" description="Acidic residues" evidence="9">
    <location>
        <begin position="486"/>
        <end position="509"/>
    </location>
</feature>
<evidence type="ECO:0000313" key="12">
    <source>
        <dbReference type="EMBL" id="KAK9419453.1"/>
    </source>
</evidence>
<dbReference type="SMART" id="SM00355">
    <property type="entry name" value="ZnF_C2H2"/>
    <property type="match status" value="3"/>
</dbReference>
<evidence type="ECO:0000259" key="11">
    <source>
        <dbReference type="PROSITE" id="PS50157"/>
    </source>
</evidence>
<dbReference type="InterPro" id="IPR036236">
    <property type="entry name" value="Znf_C2H2_sf"/>
</dbReference>
<dbReference type="InterPro" id="IPR050589">
    <property type="entry name" value="Ikaros_C2H2-ZF"/>
</dbReference>
<dbReference type="Proteomes" id="UP001408356">
    <property type="component" value="Unassembled WGS sequence"/>
</dbReference>
<keyword evidence="7" id="KW-0539">Nucleus</keyword>
<reference evidence="12 13" key="1">
    <citation type="journal article" date="2024" name="J. Plant Pathol.">
        <title>Sequence and assembly of the genome of Seiridium unicorne, isolate CBS 538.82, causal agent of cypress canker disease.</title>
        <authorList>
            <person name="Scali E."/>
            <person name="Rocca G.D."/>
            <person name="Danti R."/>
            <person name="Garbelotto M."/>
            <person name="Barberini S."/>
            <person name="Baroncelli R."/>
            <person name="Emiliani G."/>
        </authorList>
    </citation>
    <scope>NUCLEOTIDE SEQUENCE [LARGE SCALE GENOMIC DNA]</scope>
    <source>
        <strain evidence="12 13">BM-138-508</strain>
    </source>
</reference>
<dbReference type="PANTHER" id="PTHR24404:SF114">
    <property type="entry name" value="KLUMPFUSS, ISOFORM B-RELATED"/>
    <property type="match status" value="1"/>
</dbReference>
<feature type="domain" description="C2H2-type" evidence="11">
    <location>
        <begin position="614"/>
        <end position="644"/>
    </location>
</feature>
<evidence type="ECO:0000256" key="5">
    <source>
        <dbReference type="ARBA" id="ARBA00022833"/>
    </source>
</evidence>
<proteinExistence type="predicted"/>
<feature type="transmembrane region" description="Helical" evidence="10">
    <location>
        <begin position="63"/>
        <end position="87"/>
    </location>
</feature>
<evidence type="ECO:0000256" key="1">
    <source>
        <dbReference type="ARBA" id="ARBA00004123"/>
    </source>
</evidence>
<dbReference type="Pfam" id="PF00096">
    <property type="entry name" value="zf-C2H2"/>
    <property type="match status" value="1"/>
</dbReference>
<feature type="region of interest" description="Disordered" evidence="9">
    <location>
        <begin position="237"/>
        <end position="286"/>
    </location>
</feature>
<keyword evidence="2" id="KW-0479">Metal-binding</keyword>
<dbReference type="PROSITE" id="PS00028">
    <property type="entry name" value="ZINC_FINGER_C2H2_1"/>
    <property type="match status" value="2"/>
</dbReference>
<feature type="compositionally biased region" description="Basic and acidic residues" evidence="9">
    <location>
        <begin position="397"/>
        <end position="410"/>
    </location>
</feature>
<keyword evidence="6" id="KW-0238">DNA-binding</keyword>
<evidence type="ECO:0000256" key="10">
    <source>
        <dbReference type="SAM" id="Phobius"/>
    </source>
</evidence>
<keyword evidence="5" id="KW-0862">Zinc</keyword>
<comment type="caution">
    <text evidence="12">The sequence shown here is derived from an EMBL/GenBank/DDBJ whole genome shotgun (WGS) entry which is preliminary data.</text>
</comment>
<feature type="compositionally biased region" description="Polar residues" evidence="9">
    <location>
        <begin position="353"/>
        <end position="365"/>
    </location>
</feature>
<feature type="region of interest" description="Disordered" evidence="9">
    <location>
        <begin position="139"/>
        <end position="191"/>
    </location>
</feature>
<dbReference type="EMBL" id="JARVKF010000320">
    <property type="protein sequence ID" value="KAK9419453.1"/>
    <property type="molecule type" value="Genomic_DNA"/>
</dbReference>
<feature type="compositionally biased region" description="Polar residues" evidence="9">
    <location>
        <begin position="534"/>
        <end position="577"/>
    </location>
</feature>
<evidence type="ECO:0000256" key="2">
    <source>
        <dbReference type="ARBA" id="ARBA00022723"/>
    </source>
</evidence>
<name>A0ABR2UXN6_9PEZI</name>
<dbReference type="SUPFAM" id="SSF57667">
    <property type="entry name" value="beta-beta-alpha zinc fingers"/>
    <property type="match status" value="1"/>
</dbReference>
<evidence type="ECO:0000256" key="4">
    <source>
        <dbReference type="ARBA" id="ARBA00022771"/>
    </source>
</evidence>
<keyword evidence="10" id="KW-1133">Transmembrane helix</keyword>
<dbReference type="PROSITE" id="PS50157">
    <property type="entry name" value="ZINC_FINGER_C2H2_2"/>
    <property type="match status" value="2"/>
</dbReference>
<comment type="subcellular location">
    <subcellularLocation>
        <location evidence="1">Nucleus</location>
    </subcellularLocation>
</comment>
<evidence type="ECO:0000313" key="13">
    <source>
        <dbReference type="Proteomes" id="UP001408356"/>
    </source>
</evidence>
<gene>
    <name evidence="12" type="ORF">SUNI508_07428</name>
</gene>
<feature type="region of interest" description="Disordered" evidence="9">
    <location>
        <begin position="1"/>
        <end position="45"/>
    </location>
</feature>
<sequence length="687" mass="75158">MAAHMEPRHVHALGSTNAARTLLSAPPETVRRMAPENPGSSNMAPHLTSRAAIAARSDMSGGAIAGAVIGSIIGVTLISVVVGFLYFRWKRSQSLPAEEDKPIETDRRLSVPDPEQTTGQPQLTQGAYAQPWIGNAQFERGGPVWTQSMDAPQHFPPEDGRPVTDAADPFQAPSQANYPSQSLDGQDFDGQTEYVPPATVIDGGAASYYDTTIAMDSDPEQIPSAPTRQMTELYEEQLRKSRHSRKNSKGSTWSRLTKGFMPKRKRSTRVSEIAMEEGKVRPSLSTSHPDVALYSIEGEGANQARGFGPDTELFEEPQEMSDSSHFDTHAHKRAKRRGPSGDTSGQVPHRLDSMQTQPTLDSQLPSAALRHKPTPSDKAVARQATRFQSPDLPEPMEIDKNDLVGRDRTSVVRGSNSPPLEGAGFSAVNPMDIMRPSNAAEKAVYTNAELIRIASTSVSPPTSPPYSAESPSVTHATDHVAGHDLEDADHADESDYDEDEDEDEVEEAGYQEAGYQEAPQIAIDEAFLTDGPSDWSTPAGTTSTDPSTGRTPGTDITSSPSPAPSNTMLKTDSSVSPPDSAGSPRPVLTCEECGRKFDQIHKLNHHKRYHDRRHVCPYQDCGKKFGTKTHLDRHINDKHEKKQGFHCTQESCQYFIGGKSFPRKDNWRRHMVNKHGINPTVEPLPVR</sequence>
<dbReference type="PANTHER" id="PTHR24404">
    <property type="entry name" value="ZINC FINGER PROTEIN"/>
    <property type="match status" value="1"/>
</dbReference>
<dbReference type="InterPro" id="IPR013087">
    <property type="entry name" value="Znf_C2H2_type"/>
</dbReference>
<keyword evidence="3" id="KW-0677">Repeat</keyword>
<protein>
    <recommendedName>
        <fullName evidence="11">C2H2-type domain-containing protein</fullName>
    </recommendedName>
</protein>